<dbReference type="PRINTS" id="PR00069">
    <property type="entry name" value="ALDKETRDTASE"/>
</dbReference>
<organism evidence="3 4">
    <name type="scientific">Actinoallomurus spadix</name>
    <dbReference type="NCBI Taxonomy" id="79912"/>
    <lineage>
        <taxon>Bacteria</taxon>
        <taxon>Bacillati</taxon>
        <taxon>Actinomycetota</taxon>
        <taxon>Actinomycetes</taxon>
        <taxon>Streptosporangiales</taxon>
        <taxon>Thermomonosporaceae</taxon>
        <taxon>Actinoallomurus</taxon>
    </lineage>
</organism>
<protein>
    <submittedName>
        <fullName evidence="3">Aldo/keto reductase</fullName>
    </submittedName>
</protein>
<dbReference type="Gene3D" id="3.20.20.100">
    <property type="entry name" value="NADP-dependent oxidoreductase domain"/>
    <property type="match status" value="1"/>
</dbReference>
<reference evidence="3 4" key="1">
    <citation type="journal article" date="2019" name="Int. J. Syst. Evol. Microbiol.">
        <title>The Global Catalogue of Microorganisms (GCM) 10K type strain sequencing project: providing services to taxonomists for standard genome sequencing and annotation.</title>
        <authorList>
            <consortium name="The Broad Institute Genomics Platform"/>
            <consortium name="The Broad Institute Genome Sequencing Center for Infectious Disease"/>
            <person name="Wu L."/>
            <person name="Ma J."/>
        </authorList>
    </citation>
    <scope>NUCLEOTIDE SEQUENCE [LARGE SCALE GENOMIC DNA]</scope>
    <source>
        <strain evidence="3 4">JCM 3146</strain>
    </source>
</reference>
<feature type="domain" description="NADP-dependent oxidoreductase" evidence="2">
    <location>
        <begin position="13"/>
        <end position="310"/>
    </location>
</feature>
<evidence type="ECO:0000259" key="2">
    <source>
        <dbReference type="Pfam" id="PF00248"/>
    </source>
</evidence>
<dbReference type="PANTHER" id="PTHR43364:SF4">
    <property type="entry name" value="NAD(P)-LINKED OXIDOREDUCTASE SUPERFAMILY PROTEIN"/>
    <property type="match status" value="1"/>
</dbReference>
<sequence>MGTMTLGPLQVTRLSLGTMLMGGRTPRDEAHRMLDRYHEAGGNFLDTADVYGDGESERTLAPWLAAHRDEVVVATKVGMPVSDPPGEGLAPDRVRAACDASLRRMGIDVIDLYQVHAPDPGTPLEDTLEALDGLVRAGKVRALGASNFPAWLLAWAVGLQERNGWAPFVSLQPQYSLVERSIEVEILPFCRAAGIGVIPWGPLGAGFLTGKYSRDTEPPAGSRMAGAGDDLEEARHRRAIERNFRAVDEAEAIAREKGATIAQVALAWLLGVEGVVAPIVGPRTFTQLEDLLGATDVTLTEAEHTRLAAHTPPPELYPYRMLSQQLGLGELAQLNRSRS</sequence>
<accession>A0ABN0VVT7</accession>
<evidence type="ECO:0000313" key="3">
    <source>
        <dbReference type="EMBL" id="GAA0318552.1"/>
    </source>
</evidence>
<keyword evidence="1" id="KW-0560">Oxidoreductase</keyword>
<comment type="caution">
    <text evidence="3">The sequence shown here is derived from an EMBL/GenBank/DDBJ whole genome shotgun (WGS) entry which is preliminary data.</text>
</comment>
<evidence type="ECO:0000313" key="4">
    <source>
        <dbReference type="Proteomes" id="UP001501822"/>
    </source>
</evidence>
<proteinExistence type="predicted"/>
<dbReference type="InterPro" id="IPR023210">
    <property type="entry name" value="NADP_OxRdtase_dom"/>
</dbReference>
<dbReference type="EMBL" id="BAAABM010000007">
    <property type="protein sequence ID" value="GAA0318552.1"/>
    <property type="molecule type" value="Genomic_DNA"/>
</dbReference>
<dbReference type="SUPFAM" id="SSF51430">
    <property type="entry name" value="NAD(P)-linked oxidoreductase"/>
    <property type="match status" value="1"/>
</dbReference>
<dbReference type="InterPro" id="IPR050523">
    <property type="entry name" value="AKR_Detox_Biosynth"/>
</dbReference>
<dbReference type="Pfam" id="PF00248">
    <property type="entry name" value="Aldo_ket_red"/>
    <property type="match status" value="1"/>
</dbReference>
<dbReference type="InterPro" id="IPR020471">
    <property type="entry name" value="AKR"/>
</dbReference>
<gene>
    <name evidence="3" type="ORF">GCM10010151_05510</name>
</gene>
<name>A0ABN0VVT7_9ACTN</name>
<dbReference type="Proteomes" id="UP001501822">
    <property type="component" value="Unassembled WGS sequence"/>
</dbReference>
<dbReference type="InterPro" id="IPR036812">
    <property type="entry name" value="NAD(P)_OxRdtase_dom_sf"/>
</dbReference>
<dbReference type="PANTHER" id="PTHR43364">
    <property type="entry name" value="NADH-SPECIFIC METHYLGLYOXAL REDUCTASE-RELATED"/>
    <property type="match status" value="1"/>
</dbReference>
<keyword evidence="4" id="KW-1185">Reference proteome</keyword>
<evidence type="ECO:0000256" key="1">
    <source>
        <dbReference type="ARBA" id="ARBA00023002"/>
    </source>
</evidence>